<organism evidence="1 2">
    <name type="scientific">Polaribacter aquimarinus</name>
    <dbReference type="NCBI Taxonomy" id="2100726"/>
    <lineage>
        <taxon>Bacteria</taxon>
        <taxon>Pseudomonadati</taxon>
        <taxon>Bacteroidota</taxon>
        <taxon>Flavobacteriia</taxon>
        <taxon>Flavobacteriales</taxon>
        <taxon>Flavobacteriaceae</taxon>
    </lineage>
</organism>
<keyword evidence="2" id="KW-1185">Reference proteome</keyword>
<dbReference type="AlphaFoldDB" id="A0A2U2JA64"/>
<evidence type="ECO:0000313" key="2">
    <source>
        <dbReference type="Proteomes" id="UP000245670"/>
    </source>
</evidence>
<dbReference type="OrthoDB" id="9819136at2"/>
<sequence length="283" mass="33028">MDKELNNFKRILQSNFIEIGDKDSVNVLKNNDESLFLSITECGLKWQKKKIESLFEVSSIYKDEINSETFKKYIEFEFISECLKPSKKNFYFINLNGLYYLESKKNKNLKSFLVKKLQDSFYKEIKWVLKDEEKLIVSLLIIFNAFSENEAFVFTNNNEIKIWEFMKEDLSKGLVEVGICQSFQEKIDAKSTKYASGKNFLSGQPSILSRTGLFIPNNGNYHLELKTDADYDFLVSLLFDGYGYSEKLAYVELIEKLGRGLFMNSVIEDIFDFNDKLRGVILH</sequence>
<dbReference type="EMBL" id="QFFG01000003">
    <property type="protein sequence ID" value="PWG05212.1"/>
    <property type="molecule type" value="Genomic_DNA"/>
</dbReference>
<evidence type="ECO:0000313" key="1">
    <source>
        <dbReference type="EMBL" id="PWG05212.1"/>
    </source>
</evidence>
<comment type="caution">
    <text evidence="1">The sequence shown here is derived from an EMBL/GenBank/DDBJ whole genome shotgun (WGS) entry which is preliminary data.</text>
</comment>
<proteinExistence type="predicted"/>
<dbReference type="Proteomes" id="UP000245670">
    <property type="component" value="Unassembled WGS sequence"/>
</dbReference>
<accession>A0A2U2JA64</accession>
<protein>
    <submittedName>
        <fullName evidence="1">Uncharacterized protein</fullName>
    </submittedName>
</protein>
<dbReference type="RefSeq" id="WP_109404757.1">
    <property type="nucleotide sequence ID" value="NZ_QFFG01000003.1"/>
</dbReference>
<reference evidence="1 2" key="1">
    <citation type="submission" date="2018-05" db="EMBL/GenBank/DDBJ databases">
        <title>Polaribacter aquimarinus sp. nov., isolated from sediment in a sediment of sea.</title>
        <authorList>
            <person name="Lu D."/>
        </authorList>
    </citation>
    <scope>NUCLEOTIDE SEQUENCE [LARGE SCALE GENOMIC DNA]</scope>
    <source>
        <strain evidence="1 2">ZY113</strain>
    </source>
</reference>
<gene>
    <name evidence="1" type="ORF">DIS07_08170</name>
</gene>
<name>A0A2U2JA64_9FLAO</name>